<dbReference type="Pfam" id="PF12833">
    <property type="entry name" value="HTH_18"/>
    <property type="match status" value="1"/>
</dbReference>
<keyword evidence="1" id="KW-0805">Transcription regulation</keyword>
<dbReference type="Proteomes" id="UP000181897">
    <property type="component" value="Chromosome"/>
</dbReference>
<evidence type="ECO:0000313" key="5">
    <source>
        <dbReference type="Proteomes" id="UP000181897"/>
    </source>
</evidence>
<dbReference type="Gene3D" id="3.40.50.880">
    <property type="match status" value="1"/>
</dbReference>
<name>A0A1J0WL53_9RHOB</name>
<dbReference type="EMBL" id="CP018076">
    <property type="protein sequence ID" value="APE45055.1"/>
    <property type="molecule type" value="Genomic_DNA"/>
</dbReference>
<sequence>MQSWKNSDRDITRIGVLLFDGFSNHCLANLVEPLRAANDLGRRTSYRWEYLTVSGAPAQSSSGLRIVPDAALKDASGELLVVMPSYGVRAYVTDRVLRGLRSAAVRFTTLAGLDMGSWLLAAAGLLNGRIATIHWEELTAFAEAFPELTVARERYVVDGNRISCSGAMASFDLILHLIVQAHGPALALEVEQLFMAPGATPSVPAVTARTRLSRRAVAVMQDNIEAPLPLPKVAGAIRCSQRTLELAIRKDFDMTPQQLYRVLRLNLARRLAETTTLPLAEVALRCGYRDASAMTRAFRERFDMTPSQSRRYVDDQLPGS</sequence>
<dbReference type="SUPFAM" id="SSF46689">
    <property type="entry name" value="Homeodomain-like"/>
    <property type="match status" value="1"/>
</dbReference>
<dbReference type="PANTHER" id="PTHR43130">
    <property type="entry name" value="ARAC-FAMILY TRANSCRIPTIONAL REGULATOR"/>
    <property type="match status" value="1"/>
</dbReference>
<evidence type="ECO:0000256" key="2">
    <source>
        <dbReference type="ARBA" id="ARBA00023163"/>
    </source>
</evidence>
<evidence type="ECO:0000313" key="4">
    <source>
        <dbReference type="EMBL" id="APE45055.1"/>
    </source>
</evidence>
<dbReference type="OrthoDB" id="9793400at2"/>
<feature type="domain" description="HTH araC/xylS-type" evidence="3">
    <location>
        <begin position="214"/>
        <end position="312"/>
    </location>
</feature>
<dbReference type="Gene3D" id="1.10.10.60">
    <property type="entry name" value="Homeodomain-like"/>
    <property type="match status" value="1"/>
</dbReference>
<dbReference type="GO" id="GO:0003700">
    <property type="term" value="F:DNA-binding transcription factor activity"/>
    <property type="evidence" value="ECO:0007669"/>
    <property type="project" value="InterPro"/>
</dbReference>
<dbReference type="RefSeq" id="WP_071973401.1">
    <property type="nucleotide sequence ID" value="NZ_CP018076.1"/>
</dbReference>
<dbReference type="PANTHER" id="PTHR43130:SF3">
    <property type="entry name" value="HTH-TYPE TRANSCRIPTIONAL REGULATOR RV1931C"/>
    <property type="match status" value="1"/>
</dbReference>
<dbReference type="AlphaFoldDB" id="A0A1J0WL53"/>
<dbReference type="InterPro" id="IPR009057">
    <property type="entry name" value="Homeodomain-like_sf"/>
</dbReference>
<organism evidence="4 5">
    <name type="scientific">Sulfitobacter alexandrii</name>
    <dbReference type="NCBI Taxonomy" id="1917485"/>
    <lineage>
        <taxon>Bacteria</taxon>
        <taxon>Pseudomonadati</taxon>
        <taxon>Pseudomonadota</taxon>
        <taxon>Alphaproteobacteria</taxon>
        <taxon>Rhodobacterales</taxon>
        <taxon>Roseobacteraceae</taxon>
        <taxon>Sulfitobacter</taxon>
    </lineage>
</organism>
<dbReference type="InterPro" id="IPR052158">
    <property type="entry name" value="INH-QAR"/>
</dbReference>
<dbReference type="SMART" id="SM00342">
    <property type="entry name" value="HTH_ARAC"/>
    <property type="match status" value="1"/>
</dbReference>
<dbReference type="GO" id="GO:0043565">
    <property type="term" value="F:sequence-specific DNA binding"/>
    <property type="evidence" value="ECO:0007669"/>
    <property type="project" value="InterPro"/>
</dbReference>
<proteinExistence type="predicted"/>
<dbReference type="SUPFAM" id="SSF52317">
    <property type="entry name" value="Class I glutamine amidotransferase-like"/>
    <property type="match status" value="1"/>
</dbReference>
<dbReference type="Pfam" id="PF01965">
    <property type="entry name" value="DJ-1_PfpI"/>
    <property type="match status" value="1"/>
</dbReference>
<keyword evidence="2" id="KW-0804">Transcription</keyword>
<accession>A0A1J0WL53</accession>
<protein>
    <submittedName>
        <fullName evidence="4">AraC family transcriptional regulator</fullName>
    </submittedName>
</protein>
<reference evidence="4 5" key="1">
    <citation type="submission" date="2016-11" db="EMBL/GenBank/DDBJ databases">
        <title>Complete genome sequence of Sulfitobacter sp. AM1-D1, a toxic bacteria associated with marine dinoflagellate Alexandrium minutum in East China Sea.</title>
        <authorList>
            <person name="Yang Q."/>
            <person name="Zhang X."/>
            <person name="Tian X."/>
        </authorList>
    </citation>
    <scope>NUCLEOTIDE SEQUENCE [LARGE SCALE GENOMIC DNA]</scope>
    <source>
        <strain evidence="4 5">AM1-D1</strain>
    </source>
</reference>
<evidence type="ECO:0000256" key="1">
    <source>
        <dbReference type="ARBA" id="ARBA00023015"/>
    </source>
</evidence>
<dbReference type="PROSITE" id="PS01124">
    <property type="entry name" value="HTH_ARAC_FAMILY_2"/>
    <property type="match status" value="1"/>
</dbReference>
<dbReference type="InterPro" id="IPR018060">
    <property type="entry name" value="HTH_AraC"/>
</dbReference>
<keyword evidence="5" id="KW-1185">Reference proteome</keyword>
<gene>
    <name evidence="4" type="ORF">BOO69_17780</name>
</gene>
<dbReference type="InterPro" id="IPR029062">
    <property type="entry name" value="Class_I_gatase-like"/>
</dbReference>
<dbReference type="KEGG" id="suam:BOO69_17780"/>
<dbReference type="CDD" id="cd03136">
    <property type="entry name" value="GATase1_AraC_ArgR_like"/>
    <property type="match status" value="1"/>
</dbReference>
<evidence type="ECO:0000259" key="3">
    <source>
        <dbReference type="PROSITE" id="PS01124"/>
    </source>
</evidence>
<dbReference type="STRING" id="1917485.BOO69_17780"/>
<dbReference type="InterPro" id="IPR002818">
    <property type="entry name" value="DJ-1/PfpI"/>
</dbReference>